<gene>
    <name evidence="6" type="ORF">ThesuDRAFT_01014</name>
</gene>
<protein>
    <submittedName>
        <fullName evidence="6">Acyl-CoA synthetase (AMP-forming)/AMP-acid ligase II</fullName>
    </submittedName>
</protein>
<evidence type="ECO:0000256" key="1">
    <source>
        <dbReference type="ARBA" id="ARBA00006432"/>
    </source>
</evidence>
<dbReference type="HOGENOM" id="CLU_000022_59_7_9"/>
<feature type="compositionally biased region" description="Gly residues" evidence="3">
    <location>
        <begin position="187"/>
        <end position="198"/>
    </location>
</feature>
<dbReference type="EMBL" id="AENY02000002">
    <property type="protein sequence ID" value="EKP95270.1"/>
    <property type="molecule type" value="Genomic_DNA"/>
</dbReference>
<keyword evidence="2 6" id="KW-0436">Ligase</keyword>
<reference evidence="6" key="1">
    <citation type="submission" date="2010-10" db="EMBL/GenBank/DDBJ databases">
        <authorList>
            <consortium name="US DOE Joint Genome Institute (JGI-PGF)"/>
            <person name="Lucas S."/>
            <person name="Copeland A."/>
            <person name="Lapidus A."/>
            <person name="Bruce D."/>
            <person name="Goodwin L."/>
            <person name="Pitluck S."/>
            <person name="Kyrpides N."/>
            <person name="Mavromatis K."/>
            <person name="Detter J.C."/>
            <person name="Han C."/>
            <person name="Land M."/>
            <person name="Hauser L."/>
            <person name="Markowitz V."/>
            <person name="Cheng J.-F."/>
            <person name="Hugenholtz P."/>
            <person name="Woyke T."/>
            <person name="Wu D."/>
            <person name="Pukall R."/>
            <person name="Wahrenburg C."/>
            <person name="Brambilla E."/>
            <person name="Klenk H.-P."/>
            <person name="Eisen J.A."/>
        </authorList>
    </citation>
    <scope>NUCLEOTIDE SEQUENCE [LARGE SCALE GENOMIC DNA]</scope>
    <source>
        <strain evidence="6">DSM 13965</strain>
    </source>
</reference>
<dbReference type="AlphaFoldDB" id="K6P2H4"/>
<evidence type="ECO:0000313" key="6">
    <source>
        <dbReference type="EMBL" id="EKP95270.1"/>
    </source>
</evidence>
<evidence type="ECO:0000256" key="2">
    <source>
        <dbReference type="ARBA" id="ARBA00022598"/>
    </source>
</evidence>
<accession>K6P2H4</accession>
<keyword evidence="7" id="KW-1185">Reference proteome</keyword>
<proteinExistence type="inferred from homology"/>
<dbReference type="Gene3D" id="3.30.300.30">
    <property type="match status" value="1"/>
</dbReference>
<organism evidence="6 7">
    <name type="scientific">Thermaerobacter subterraneus DSM 13965</name>
    <dbReference type="NCBI Taxonomy" id="867903"/>
    <lineage>
        <taxon>Bacteria</taxon>
        <taxon>Bacillati</taxon>
        <taxon>Bacillota</taxon>
        <taxon>Clostridia</taxon>
        <taxon>Eubacteriales</taxon>
        <taxon>Clostridiales Family XVII. Incertae Sedis</taxon>
        <taxon>Thermaerobacter</taxon>
    </lineage>
</organism>
<sequence>MGGTASRVREGDAPSLDLALNLIQRVCAGDILTRTAQRYPGKTAIVDIHGGRTLTYAELNRYANRVGRALLGLGLGHQDKVAIMARNTWQFVVTYFACAKAGLIAMPVNLGLRPEEIGYVLHDAGARVVVAEGIFRTALEAAASRLPAIQRVYLTEVDPATEFTAGHVQFLAFDRLLAGPPAQASSPGGGPPGGGGPRAGLDPDDAELEVFIADRDTVQCLYTSGTTSLPKGVLTSHLAVTITALASAVANKSDPDDVLLLVLPIFHCAALNALLLPALLVGATAVFLRKYDVRDVMDALERHRVTHVLLLPMMWQELLQQPGVRERDFSSVRRCLYAMAPMAPERIAEIQALFPNADVVLGSGQTEFTPPTVFQRPHHQHTKPASWGLPTVMTDVRIMDDQGRLLPRGQVGEIVYRGPQCMTAYWNNPEATAEAFRHGWFHSGDVGWMDEEGVVWFTDRKKDMVKTGGENVASIEVERALLAHPAVAECAVVGLPHDRWGEAVTAFVLLKPGSQATEEELIAHCRERLAGFKVPKRVVFATEFPRTGTGKIQKHVLRQQHRDLYQG</sequence>
<dbReference type="PANTHER" id="PTHR43767">
    <property type="entry name" value="LONG-CHAIN-FATTY-ACID--COA LIGASE"/>
    <property type="match status" value="1"/>
</dbReference>
<feature type="domain" description="AMP-binding enzyme C-terminal" evidence="5">
    <location>
        <begin position="476"/>
        <end position="551"/>
    </location>
</feature>
<comment type="similarity">
    <text evidence="1">Belongs to the ATP-dependent AMP-binding enzyme family.</text>
</comment>
<dbReference type="NCBIfam" id="NF004837">
    <property type="entry name" value="PRK06187.1"/>
    <property type="match status" value="1"/>
</dbReference>
<comment type="caution">
    <text evidence="6">The sequence shown here is derived from an EMBL/GenBank/DDBJ whole genome shotgun (WGS) entry which is preliminary data.</text>
</comment>
<dbReference type="RefSeq" id="WP_006903281.1">
    <property type="nucleotide sequence ID" value="NZ_JH976535.1"/>
</dbReference>
<dbReference type="InterPro" id="IPR045851">
    <property type="entry name" value="AMP-bd_C_sf"/>
</dbReference>
<name>K6P2H4_9FIRM</name>
<dbReference type="GO" id="GO:0016878">
    <property type="term" value="F:acid-thiol ligase activity"/>
    <property type="evidence" value="ECO:0007669"/>
    <property type="project" value="UniProtKB-ARBA"/>
</dbReference>
<feature type="domain" description="AMP-dependent synthetase/ligase" evidence="4">
    <location>
        <begin position="33"/>
        <end position="426"/>
    </location>
</feature>
<dbReference type="Pfam" id="PF00501">
    <property type="entry name" value="AMP-binding"/>
    <property type="match status" value="1"/>
</dbReference>
<dbReference type="OrthoDB" id="9778383at2"/>
<dbReference type="InterPro" id="IPR042099">
    <property type="entry name" value="ANL_N_sf"/>
</dbReference>
<dbReference type="Pfam" id="PF13193">
    <property type="entry name" value="AMP-binding_C"/>
    <property type="match status" value="1"/>
</dbReference>
<dbReference type="InterPro" id="IPR000873">
    <property type="entry name" value="AMP-dep_synth/lig_dom"/>
</dbReference>
<dbReference type="InterPro" id="IPR050237">
    <property type="entry name" value="ATP-dep_AMP-bd_enzyme"/>
</dbReference>
<evidence type="ECO:0000313" key="7">
    <source>
        <dbReference type="Proteomes" id="UP000005710"/>
    </source>
</evidence>
<evidence type="ECO:0000259" key="4">
    <source>
        <dbReference type="Pfam" id="PF00501"/>
    </source>
</evidence>
<dbReference type="Proteomes" id="UP000005710">
    <property type="component" value="Unassembled WGS sequence"/>
</dbReference>
<evidence type="ECO:0000256" key="3">
    <source>
        <dbReference type="SAM" id="MobiDB-lite"/>
    </source>
</evidence>
<dbReference type="eggNOG" id="COG0318">
    <property type="taxonomic scope" value="Bacteria"/>
</dbReference>
<evidence type="ECO:0000259" key="5">
    <source>
        <dbReference type="Pfam" id="PF13193"/>
    </source>
</evidence>
<dbReference type="STRING" id="867903.ThesuDRAFT_01014"/>
<dbReference type="PANTHER" id="PTHR43767:SF1">
    <property type="entry name" value="NONRIBOSOMAL PEPTIDE SYNTHASE PES1 (EUROFUNG)-RELATED"/>
    <property type="match status" value="1"/>
</dbReference>
<reference evidence="6" key="2">
    <citation type="submission" date="2012-10" db="EMBL/GenBank/DDBJ databases">
        <title>Improved high-quality draft of Thermaerobacter subterraneus C21, DSM 13965.</title>
        <authorList>
            <consortium name="DOE Joint Genome Institute"/>
            <person name="Eisen J."/>
            <person name="Huntemann M."/>
            <person name="Wei C.-L."/>
            <person name="Han J."/>
            <person name="Detter J.C."/>
            <person name="Han C."/>
            <person name="Tapia R."/>
            <person name="Chen A."/>
            <person name="Kyrpides N."/>
            <person name="Mavromatis K."/>
            <person name="Markowitz V."/>
            <person name="Szeto E."/>
            <person name="Ivanova N."/>
            <person name="Mikhailova N."/>
            <person name="Ovchinnikova G."/>
            <person name="Pagani I."/>
            <person name="Pati A."/>
            <person name="Goodwin L."/>
            <person name="Nordberg H.P."/>
            <person name="Cantor M.N."/>
            <person name="Hua S.X."/>
            <person name="Woyke T."/>
            <person name="Eisen J."/>
            <person name="Klenk H.-P."/>
        </authorList>
    </citation>
    <scope>NUCLEOTIDE SEQUENCE [LARGE SCALE GENOMIC DNA]</scope>
    <source>
        <strain evidence="6">DSM 13965</strain>
    </source>
</reference>
<dbReference type="Gene3D" id="3.40.50.12780">
    <property type="entry name" value="N-terminal domain of ligase-like"/>
    <property type="match status" value="1"/>
</dbReference>
<feature type="region of interest" description="Disordered" evidence="3">
    <location>
        <begin position="181"/>
        <end position="200"/>
    </location>
</feature>
<dbReference type="InterPro" id="IPR025110">
    <property type="entry name" value="AMP-bd_C"/>
</dbReference>
<dbReference type="SUPFAM" id="SSF56801">
    <property type="entry name" value="Acetyl-CoA synthetase-like"/>
    <property type="match status" value="1"/>
</dbReference>
<dbReference type="FunFam" id="3.30.300.30:FF:000008">
    <property type="entry name" value="2,3-dihydroxybenzoate-AMP ligase"/>
    <property type="match status" value="1"/>
</dbReference>